<dbReference type="GO" id="GO:0000123">
    <property type="term" value="C:histone acetyltransferase complex"/>
    <property type="evidence" value="ECO:0007669"/>
    <property type="project" value="TreeGrafter"/>
</dbReference>
<dbReference type="PROSITE" id="PS50134">
    <property type="entry name" value="ZF_TAZ"/>
    <property type="match status" value="1"/>
</dbReference>
<dbReference type="EMBL" id="CALNXJ010000008">
    <property type="protein sequence ID" value="CAH3045541.1"/>
    <property type="molecule type" value="Genomic_DNA"/>
</dbReference>
<evidence type="ECO:0000313" key="16">
    <source>
        <dbReference type="Proteomes" id="UP001159428"/>
    </source>
</evidence>
<keyword evidence="8" id="KW-0805">Transcription regulation</keyword>
<keyword evidence="4 12" id="KW-0479">Metal-binding</keyword>
<dbReference type="GO" id="GO:0045944">
    <property type="term" value="P:positive regulation of transcription by RNA polymerase II"/>
    <property type="evidence" value="ECO:0007669"/>
    <property type="project" value="TreeGrafter"/>
</dbReference>
<evidence type="ECO:0000259" key="14">
    <source>
        <dbReference type="PROSITE" id="PS50134"/>
    </source>
</evidence>
<dbReference type="GO" id="GO:0008270">
    <property type="term" value="F:zinc ion binding"/>
    <property type="evidence" value="ECO:0007669"/>
    <property type="project" value="UniProtKB-KW"/>
</dbReference>
<evidence type="ECO:0000256" key="8">
    <source>
        <dbReference type="ARBA" id="ARBA00023015"/>
    </source>
</evidence>
<evidence type="ECO:0000256" key="3">
    <source>
        <dbReference type="ARBA" id="ARBA00022679"/>
    </source>
</evidence>
<keyword evidence="3" id="KW-0808">Transferase</keyword>
<dbReference type="PANTHER" id="PTHR13808:SF1">
    <property type="entry name" value="HISTONE ACETYLTRANSFERASE"/>
    <property type="match status" value="1"/>
</dbReference>
<evidence type="ECO:0000256" key="7">
    <source>
        <dbReference type="ARBA" id="ARBA00022853"/>
    </source>
</evidence>
<evidence type="ECO:0000256" key="12">
    <source>
        <dbReference type="PROSITE-ProRule" id="PRU00203"/>
    </source>
</evidence>
<evidence type="ECO:0000256" key="1">
    <source>
        <dbReference type="ARBA" id="ARBA00004123"/>
    </source>
</evidence>
<dbReference type="Proteomes" id="UP001159428">
    <property type="component" value="Unassembled WGS sequence"/>
</dbReference>
<dbReference type="InterPro" id="IPR035898">
    <property type="entry name" value="TAZ_dom_sf"/>
</dbReference>
<name>A0AAU9W6I0_9CNID</name>
<gene>
    <name evidence="15" type="ORF">PMEA_00033600</name>
</gene>
<evidence type="ECO:0000256" key="10">
    <source>
        <dbReference type="ARBA" id="ARBA00023242"/>
    </source>
</evidence>
<protein>
    <recommendedName>
        <fullName evidence="2">histone acetyltransferase</fullName>
        <ecNumber evidence="2">2.3.1.48</ecNumber>
    </recommendedName>
</protein>
<evidence type="ECO:0000256" key="9">
    <source>
        <dbReference type="ARBA" id="ARBA00023163"/>
    </source>
</evidence>
<dbReference type="PANTHER" id="PTHR13808">
    <property type="entry name" value="CBP/P300-RELATED"/>
    <property type="match status" value="1"/>
</dbReference>
<evidence type="ECO:0000256" key="13">
    <source>
        <dbReference type="SAM" id="MobiDB-lite"/>
    </source>
</evidence>
<dbReference type="EC" id="2.3.1.48" evidence="2"/>
<dbReference type="InterPro" id="IPR000197">
    <property type="entry name" value="Znf_TAZ"/>
</dbReference>
<comment type="caution">
    <text evidence="15">The sequence shown here is derived from an EMBL/GenBank/DDBJ whole genome shotgun (WGS) entry which is preliminary data.</text>
</comment>
<feature type="compositionally biased region" description="Polar residues" evidence="13">
    <location>
        <begin position="218"/>
        <end position="229"/>
    </location>
</feature>
<feature type="region of interest" description="Disordered" evidence="13">
    <location>
        <begin position="202"/>
        <end position="242"/>
    </location>
</feature>
<organism evidence="15 16">
    <name type="scientific">Pocillopora meandrina</name>
    <dbReference type="NCBI Taxonomy" id="46732"/>
    <lineage>
        <taxon>Eukaryota</taxon>
        <taxon>Metazoa</taxon>
        <taxon>Cnidaria</taxon>
        <taxon>Anthozoa</taxon>
        <taxon>Hexacorallia</taxon>
        <taxon>Scleractinia</taxon>
        <taxon>Astrocoeniina</taxon>
        <taxon>Pocilloporidae</taxon>
        <taxon>Pocillopora</taxon>
    </lineage>
</organism>
<dbReference type="GO" id="GO:0031490">
    <property type="term" value="F:chromatin DNA binding"/>
    <property type="evidence" value="ECO:0007669"/>
    <property type="project" value="TreeGrafter"/>
</dbReference>
<feature type="zinc finger region" description="TAZ-type" evidence="12">
    <location>
        <begin position="380"/>
        <end position="462"/>
    </location>
</feature>
<feature type="region of interest" description="Disordered" evidence="13">
    <location>
        <begin position="476"/>
        <end position="532"/>
    </location>
</feature>
<keyword evidence="5 12" id="KW-0863">Zinc-finger</keyword>
<reference evidence="15 16" key="1">
    <citation type="submission" date="2022-05" db="EMBL/GenBank/DDBJ databases">
        <authorList>
            <consortium name="Genoscope - CEA"/>
            <person name="William W."/>
        </authorList>
    </citation>
    <scope>NUCLEOTIDE SEQUENCE [LARGE SCALE GENOMIC DNA]</scope>
</reference>
<dbReference type="GO" id="GO:0003713">
    <property type="term" value="F:transcription coactivator activity"/>
    <property type="evidence" value="ECO:0007669"/>
    <property type="project" value="TreeGrafter"/>
</dbReference>
<keyword evidence="9" id="KW-0804">Transcription</keyword>
<dbReference type="Gene3D" id="1.20.1020.10">
    <property type="entry name" value="TAZ domain"/>
    <property type="match status" value="1"/>
</dbReference>
<keyword evidence="6 12" id="KW-0862">Zinc</keyword>
<evidence type="ECO:0000256" key="4">
    <source>
        <dbReference type="ARBA" id="ARBA00022723"/>
    </source>
</evidence>
<comment type="subcellular location">
    <subcellularLocation>
        <location evidence="1">Nucleus</location>
    </subcellularLocation>
</comment>
<feature type="domain" description="TAZ-type" evidence="14">
    <location>
        <begin position="380"/>
        <end position="462"/>
    </location>
</feature>
<feature type="region of interest" description="Disordered" evidence="13">
    <location>
        <begin position="36"/>
        <end position="69"/>
    </location>
</feature>
<dbReference type="AlphaFoldDB" id="A0AAU9W6I0"/>
<keyword evidence="10" id="KW-0539">Nucleus</keyword>
<dbReference type="Pfam" id="PF02135">
    <property type="entry name" value="zf-TAZ"/>
    <property type="match status" value="1"/>
</dbReference>
<keyword evidence="7" id="KW-0156">Chromatin regulator</keyword>
<sequence>MGANDNPYKGAQTDFNDHLGDVIKDNFPLKFSFEQRDSSEISRPQGVRSKVTQRLAKSTPAPPPYLKNAKDAMKVNPTVQPLNVLINHSSSVQTTSSPAHLAPQSCLLQRKDKSSVNAANGMTGLTRRALMELFPVSSAGTLTTPPIATGSSPYSQDTTINAWAKASAPNNSVGNDVPYPFTLGQGQNAALLQTSQIDNAVQRQRIHSETSPPFPQEPGTSGNTPQERNFNVDDGADNDTGNTRTQMKARLMYALYSIQRLLMQTKSTEEQQMCIRLLTAVLHETKHKFLDCIFLFLRENCNELRYIFVAAFSLTASRDRTGKGCEARYPIDLLRVIVTCCSKLKGAGWILLETDDVLGRAVWVYIVASYVMMAGQETTNTKDAAAVQGRFKSSLELLEHTLNCWNPECPLPHCVNMKLTMKHTQGCKKTQCQVCQRMKNLAIKHAESCDDVYCCIPFCMEVKLKEFVASQMADSNTLDKSQHWKRRVVTDDERNDLVTPNSSPSKNVRKMSAPHHIDSCSSVNSSDLKGGKTAVNRTASANEFSSPLRLRTYTYPTDQQKRGHPLVSPTSSAPFVKSSRLEQSRNHLGANETVTLTTTQLDASTGPLSASEEGPITTKIQKTFTPLLAEKVDVQEYTGTQQQGMSSLLPDRSFQSCQATQAANTEIRGGTDQLNTYPFSTNVDVSNCSAPMAQSVGDNPYGAMRGNQGSNGNAVLKARLMDALNKLLGLGLQRLETKEELVICIKSLRKAVEEIKALE</sequence>
<dbReference type="SUPFAM" id="SSF57933">
    <property type="entry name" value="TAZ domain"/>
    <property type="match status" value="1"/>
</dbReference>
<dbReference type="SMART" id="SM00551">
    <property type="entry name" value="ZnF_TAZ"/>
    <property type="match status" value="1"/>
</dbReference>
<keyword evidence="16" id="KW-1185">Reference proteome</keyword>
<dbReference type="GO" id="GO:0005634">
    <property type="term" value="C:nucleus"/>
    <property type="evidence" value="ECO:0007669"/>
    <property type="project" value="UniProtKB-SubCell"/>
</dbReference>
<evidence type="ECO:0000256" key="2">
    <source>
        <dbReference type="ARBA" id="ARBA00013184"/>
    </source>
</evidence>
<evidence type="ECO:0000256" key="11">
    <source>
        <dbReference type="ARBA" id="ARBA00048017"/>
    </source>
</evidence>
<comment type="catalytic activity">
    <reaction evidence="11">
        <text>L-lysyl-[protein] + acetyl-CoA = N(6)-acetyl-L-lysyl-[protein] + CoA + H(+)</text>
        <dbReference type="Rhea" id="RHEA:45948"/>
        <dbReference type="Rhea" id="RHEA-COMP:9752"/>
        <dbReference type="Rhea" id="RHEA-COMP:10731"/>
        <dbReference type="ChEBI" id="CHEBI:15378"/>
        <dbReference type="ChEBI" id="CHEBI:29969"/>
        <dbReference type="ChEBI" id="CHEBI:57287"/>
        <dbReference type="ChEBI" id="CHEBI:57288"/>
        <dbReference type="ChEBI" id="CHEBI:61930"/>
        <dbReference type="EC" id="2.3.1.48"/>
    </reaction>
</comment>
<accession>A0AAU9W6I0</accession>
<evidence type="ECO:0000256" key="5">
    <source>
        <dbReference type="ARBA" id="ARBA00022771"/>
    </source>
</evidence>
<dbReference type="GO" id="GO:0005667">
    <property type="term" value="C:transcription regulator complex"/>
    <property type="evidence" value="ECO:0007669"/>
    <property type="project" value="TreeGrafter"/>
</dbReference>
<evidence type="ECO:0000313" key="15">
    <source>
        <dbReference type="EMBL" id="CAH3045541.1"/>
    </source>
</evidence>
<dbReference type="GO" id="GO:0004402">
    <property type="term" value="F:histone acetyltransferase activity"/>
    <property type="evidence" value="ECO:0007669"/>
    <property type="project" value="InterPro"/>
</dbReference>
<evidence type="ECO:0000256" key="6">
    <source>
        <dbReference type="ARBA" id="ARBA00022833"/>
    </source>
</evidence>
<proteinExistence type="predicted"/>
<dbReference type="InterPro" id="IPR013178">
    <property type="entry name" value="Histone_AcTrfase_Rtt109/CBP"/>
</dbReference>